<evidence type="ECO:0000313" key="2">
    <source>
        <dbReference type="Proteomes" id="UP001589692"/>
    </source>
</evidence>
<proteinExistence type="predicted"/>
<reference evidence="1 2" key="1">
    <citation type="submission" date="2024-09" db="EMBL/GenBank/DDBJ databases">
        <authorList>
            <person name="Sun Q."/>
            <person name="Mori K."/>
        </authorList>
    </citation>
    <scope>NUCLEOTIDE SEQUENCE [LARGE SCALE GENOMIC DNA]</scope>
    <source>
        <strain evidence="1 2">TBRC 4938</strain>
    </source>
</reference>
<evidence type="ECO:0008006" key="3">
    <source>
        <dbReference type="Google" id="ProtNLM"/>
    </source>
</evidence>
<organism evidence="1 2">
    <name type="scientific">Rhizobium puerariae</name>
    <dbReference type="NCBI Taxonomy" id="1585791"/>
    <lineage>
        <taxon>Bacteria</taxon>
        <taxon>Pseudomonadati</taxon>
        <taxon>Pseudomonadota</taxon>
        <taxon>Alphaproteobacteria</taxon>
        <taxon>Hyphomicrobiales</taxon>
        <taxon>Rhizobiaceae</taxon>
        <taxon>Rhizobium/Agrobacterium group</taxon>
        <taxon>Rhizobium</taxon>
    </lineage>
</organism>
<comment type="caution">
    <text evidence="1">The sequence shown here is derived from an EMBL/GenBank/DDBJ whole genome shotgun (WGS) entry which is preliminary data.</text>
</comment>
<dbReference type="Proteomes" id="UP001589692">
    <property type="component" value="Unassembled WGS sequence"/>
</dbReference>
<sequence length="73" mass="8534">MSDKDTICKRTLEAAHLQMIEGNPLDAEDIAMFEMFDREGFSTEEQLDYVRKDLTRRAREKEEFAAFAATSRR</sequence>
<evidence type="ECO:0000313" key="1">
    <source>
        <dbReference type="EMBL" id="MFB9949389.1"/>
    </source>
</evidence>
<name>A0ABV6AH06_9HYPH</name>
<keyword evidence="2" id="KW-1185">Reference proteome</keyword>
<gene>
    <name evidence="1" type="ORF">ACFFP0_11045</name>
</gene>
<protein>
    <recommendedName>
        <fullName evidence="3">Antitoxin VbhA domain-containing protein</fullName>
    </recommendedName>
</protein>
<accession>A0ABV6AH06</accession>
<dbReference type="EMBL" id="JBHMAA010000013">
    <property type="protein sequence ID" value="MFB9949389.1"/>
    <property type="molecule type" value="Genomic_DNA"/>
</dbReference>
<dbReference type="RefSeq" id="WP_377260340.1">
    <property type="nucleotide sequence ID" value="NZ_JBHMAA010000013.1"/>
</dbReference>